<comment type="subcellular location">
    <subcellularLocation>
        <location evidence="1">Cell membrane</location>
        <topology evidence="1">Single-pass membrane protein</topology>
    </subcellularLocation>
</comment>
<feature type="transmembrane region" description="Helical" evidence="6">
    <location>
        <begin position="109"/>
        <end position="133"/>
    </location>
</feature>
<dbReference type="GO" id="GO:0005886">
    <property type="term" value="C:plasma membrane"/>
    <property type="evidence" value="ECO:0007669"/>
    <property type="project" value="UniProtKB-SubCell"/>
</dbReference>
<evidence type="ECO:0000256" key="3">
    <source>
        <dbReference type="ARBA" id="ARBA00022692"/>
    </source>
</evidence>
<dbReference type="InterPro" id="IPR052027">
    <property type="entry name" value="PspC"/>
</dbReference>
<evidence type="ECO:0000256" key="1">
    <source>
        <dbReference type="ARBA" id="ARBA00004162"/>
    </source>
</evidence>
<gene>
    <name evidence="8" type="ORF">Cabys_2774</name>
    <name evidence="9" type="ORF">Calab_0003</name>
</gene>
<dbReference type="EMBL" id="CP018099">
    <property type="protein sequence ID" value="APF19522.1"/>
    <property type="molecule type" value="Genomic_DNA"/>
</dbReference>
<keyword evidence="10" id="KW-1185">Reference proteome</keyword>
<feature type="domain" description="Phage shock protein PspC N-terminal" evidence="7">
    <location>
        <begin position="166"/>
        <end position="224"/>
    </location>
</feature>
<evidence type="ECO:0000259" key="7">
    <source>
        <dbReference type="Pfam" id="PF04024"/>
    </source>
</evidence>
<dbReference type="STRING" id="880073.Cabys_2774"/>
<dbReference type="RefSeq" id="WP_006926508.1">
    <property type="nucleotide sequence ID" value="NZ_CM001402.1"/>
</dbReference>
<dbReference type="AlphaFoldDB" id="H1XWX0"/>
<dbReference type="HOGENOM" id="CLU_1207987_0_0_0"/>
<sequence>MQNSNYTPKEPQKRLYRSRNDRMIAGVCGGIAEYSNIDSVLVRILFVVMGLMGGLGLVLYIVGIIIIPENPWQKTAIKDKKDHAIFWGALLIILGVVLLLSQMSLFPPIHLWALPWHLLWAILLIALGMYLLLAPGNKKDTVEAPKEEINGEGEKQDSTTIPPEPKTLYRSRKNRMIAGVCGGLAEYFNMDPTIVRLLYVILTLFSNGLGILAYIILILAVPEEKENEV</sequence>
<keyword evidence="5 6" id="KW-0472">Membrane</keyword>
<evidence type="ECO:0000313" key="8">
    <source>
        <dbReference type="EMBL" id="APF19522.1"/>
    </source>
</evidence>
<dbReference type="Pfam" id="PF04024">
    <property type="entry name" value="PspC"/>
    <property type="match status" value="2"/>
</dbReference>
<feature type="transmembrane region" description="Helical" evidence="6">
    <location>
        <begin position="84"/>
        <end position="103"/>
    </location>
</feature>
<keyword evidence="3 6" id="KW-0812">Transmembrane</keyword>
<reference evidence="8 11" key="2">
    <citation type="submission" date="2016-11" db="EMBL/GenBank/DDBJ databases">
        <title>Genomic analysis of Caldithrix abyssi and proposal of a novel bacterial phylum Caldithrichaeota.</title>
        <authorList>
            <person name="Kublanov I."/>
            <person name="Sigalova O."/>
            <person name="Gavrilov S."/>
            <person name="Lebedinsky A."/>
            <person name="Ivanova N."/>
            <person name="Daum C."/>
            <person name="Reddy T."/>
            <person name="Klenk H.P."/>
            <person name="Goker M."/>
            <person name="Reva O."/>
            <person name="Miroshnichenko M."/>
            <person name="Kyprides N."/>
            <person name="Woyke T."/>
            <person name="Gelfand M."/>
        </authorList>
    </citation>
    <scope>NUCLEOTIDE SEQUENCE [LARGE SCALE GENOMIC DNA]</scope>
    <source>
        <strain evidence="8 11">LF13</strain>
    </source>
</reference>
<evidence type="ECO:0000313" key="9">
    <source>
        <dbReference type="EMBL" id="EHO39657.1"/>
    </source>
</evidence>
<evidence type="ECO:0000256" key="4">
    <source>
        <dbReference type="ARBA" id="ARBA00022989"/>
    </source>
</evidence>
<dbReference type="InterPro" id="IPR007168">
    <property type="entry name" value="Phageshock_PspC_N"/>
</dbReference>
<evidence type="ECO:0000256" key="5">
    <source>
        <dbReference type="ARBA" id="ARBA00023136"/>
    </source>
</evidence>
<keyword evidence="4 6" id="KW-1133">Transmembrane helix</keyword>
<accession>H1XWX0</accession>
<feature type="domain" description="Phage shock protein PspC N-terminal" evidence="7">
    <location>
        <begin position="13"/>
        <end position="69"/>
    </location>
</feature>
<evidence type="ECO:0000313" key="11">
    <source>
        <dbReference type="Proteomes" id="UP000183868"/>
    </source>
</evidence>
<dbReference type="EMBL" id="CM001402">
    <property type="protein sequence ID" value="EHO39657.1"/>
    <property type="molecule type" value="Genomic_DNA"/>
</dbReference>
<dbReference type="KEGG" id="caby:Cabys_2774"/>
<name>H1XWX0_CALAY</name>
<protein>
    <submittedName>
        <fullName evidence="9">Phage shock protein C, PspC</fullName>
    </submittedName>
    <submittedName>
        <fullName evidence="8">Phage shock protein PspC (Stress-responsive transcriptional regulator)</fullName>
    </submittedName>
</protein>
<evidence type="ECO:0000313" key="10">
    <source>
        <dbReference type="Proteomes" id="UP000004671"/>
    </source>
</evidence>
<organism evidence="9 10">
    <name type="scientific">Caldithrix abyssi DSM 13497</name>
    <dbReference type="NCBI Taxonomy" id="880073"/>
    <lineage>
        <taxon>Bacteria</taxon>
        <taxon>Pseudomonadati</taxon>
        <taxon>Calditrichota</taxon>
        <taxon>Calditrichia</taxon>
        <taxon>Calditrichales</taxon>
        <taxon>Calditrichaceae</taxon>
        <taxon>Caldithrix</taxon>
    </lineage>
</organism>
<dbReference type="PANTHER" id="PTHR33885">
    <property type="entry name" value="PHAGE SHOCK PROTEIN C"/>
    <property type="match status" value="1"/>
</dbReference>
<dbReference type="Proteomes" id="UP000004671">
    <property type="component" value="Chromosome"/>
</dbReference>
<evidence type="ECO:0000256" key="6">
    <source>
        <dbReference type="SAM" id="Phobius"/>
    </source>
</evidence>
<reference evidence="9 10" key="1">
    <citation type="submission" date="2011-09" db="EMBL/GenBank/DDBJ databases">
        <title>The permanent draft genome of Caldithrix abyssi DSM 13497.</title>
        <authorList>
            <consortium name="US DOE Joint Genome Institute (JGI-PGF)"/>
            <person name="Lucas S."/>
            <person name="Han J."/>
            <person name="Lapidus A."/>
            <person name="Bruce D."/>
            <person name="Goodwin L."/>
            <person name="Pitluck S."/>
            <person name="Peters L."/>
            <person name="Kyrpides N."/>
            <person name="Mavromatis K."/>
            <person name="Ivanova N."/>
            <person name="Mikhailova N."/>
            <person name="Chertkov O."/>
            <person name="Detter J.C."/>
            <person name="Tapia R."/>
            <person name="Han C."/>
            <person name="Land M."/>
            <person name="Hauser L."/>
            <person name="Markowitz V."/>
            <person name="Cheng J.-F."/>
            <person name="Hugenholtz P."/>
            <person name="Woyke T."/>
            <person name="Wu D."/>
            <person name="Spring S."/>
            <person name="Brambilla E."/>
            <person name="Klenk H.-P."/>
            <person name="Eisen J.A."/>
        </authorList>
    </citation>
    <scope>NUCLEOTIDE SEQUENCE [LARGE SCALE GENOMIC DNA]</scope>
    <source>
        <strain evidence="9 10">DSM 13497</strain>
    </source>
</reference>
<evidence type="ECO:0000256" key="2">
    <source>
        <dbReference type="ARBA" id="ARBA00022475"/>
    </source>
</evidence>
<feature type="transmembrane region" description="Helical" evidence="6">
    <location>
        <begin position="197"/>
        <end position="221"/>
    </location>
</feature>
<proteinExistence type="predicted"/>
<dbReference type="InParanoid" id="H1XWX0"/>
<dbReference type="PANTHER" id="PTHR33885:SF3">
    <property type="entry name" value="PHAGE SHOCK PROTEIN C"/>
    <property type="match status" value="1"/>
</dbReference>
<feature type="transmembrane region" description="Helical" evidence="6">
    <location>
        <begin position="40"/>
        <end position="63"/>
    </location>
</feature>
<dbReference type="PaxDb" id="880073-Calab_0003"/>
<keyword evidence="2" id="KW-1003">Cell membrane</keyword>
<dbReference type="Proteomes" id="UP000183868">
    <property type="component" value="Chromosome"/>
</dbReference>
<dbReference type="eggNOG" id="COG1983">
    <property type="taxonomic scope" value="Bacteria"/>
</dbReference>